<name>R7U5V1_CAPTE</name>
<dbReference type="GO" id="GO:0005886">
    <property type="term" value="C:plasma membrane"/>
    <property type="evidence" value="ECO:0007669"/>
    <property type="project" value="TreeGrafter"/>
</dbReference>
<keyword evidence="5" id="KW-1185">Reference proteome</keyword>
<keyword evidence="1" id="KW-1133">Transmembrane helix</keyword>
<evidence type="ECO:0000313" key="5">
    <source>
        <dbReference type="Proteomes" id="UP000014760"/>
    </source>
</evidence>
<evidence type="ECO:0000313" key="4">
    <source>
        <dbReference type="EnsemblMetazoa" id="CapteP195179"/>
    </source>
</evidence>
<dbReference type="GO" id="GO:0005789">
    <property type="term" value="C:endoplasmic reticulum membrane"/>
    <property type="evidence" value="ECO:0007669"/>
    <property type="project" value="TreeGrafter"/>
</dbReference>
<dbReference type="GO" id="GO:0006888">
    <property type="term" value="P:endoplasmic reticulum to Golgi vesicle-mediated transport"/>
    <property type="evidence" value="ECO:0007669"/>
    <property type="project" value="TreeGrafter"/>
</dbReference>
<dbReference type="GO" id="GO:0016197">
    <property type="term" value="P:endosomal transport"/>
    <property type="evidence" value="ECO:0007669"/>
    <property type="project" value="TreeGrafter"/>
</dbReference>
<dbReference type="InterPro" id="IPR029063">
    <property type="entry name" value="SAM-dependent_MTases_sf"/>
</dbReference>
<dbReference type="EnsemblMetazoa" id="CapteT195179">
    <property type="protein sequence ID" value="CapteP195179"/>
    <property type="gene ID" value="CapteG195179"/>
</dbReference>
<evidence type="ECO:0000313" key="3">
    <source>
        <dbReference type="EMBL" id="ELU01750.1"/>
    </source>
</evidence>
<dbReference type="PANTHER" id="PTHR34009:SF2">
    <property type="entry name" value="PROTEIN STAR"/>
    <property type="match status" value="1"/>
</dbReference>
<feature type="transmembrane region" description="Helical" evidence="1">
    <location>
        <begin position="31"/>
        <end position="49"/>
    </location>
</feature>
<dbReference type="PANTHER" id="PTHR34009">
    <property type="entry name" value="PROTEIN STAR"/>
    <property type="match status" value="1"/>
</dbReference>
<sequence>MEVAKVSRKRTQIWYRIGSKTGCAKWLCNRFVMAFIFGMVFLEVVATLVDIEWPEDLDMDESLVYPVDIEKKYDHMYVDPGAGFDQKELDLNEPITKLTADDVIEIQNGGLENGDRKLLHYIKSQVFWPSSLPLNLSDQSKYDYSQSGQSGFVDTLLKSKRDGFYVECGAGDGEYMSDTLYFERQRNWTGLLVEPHPGVFSELLMKHRKALTLHACVSPTLTASLRTLRATKNFLSGLKGEVDELHQGTNFQTYPFYQADIPVQCYSLPSILDALEVSEIDYLSLDVEGSETGILRTIPFDRLHIDVISVDFRAQGPKYDHQDRSLAKLKDIRDVMEATGLYIEAGLLLDQPELRAVSDKTFREKFATDIVFLRKDLAEDSVRKMAS</sequence>
<reference evidence="5" key="1">
    <citation type="submission" date="2012-12" db="EMBL/GenBank/DDBJ databases">
        <authorList>
            <person name="Hellsten U."/>
            <person name="Grimwood J."/>
            <person name="Chapman J.A."/>
            <person name="Shapiro H."/>
            <person name="Aerts A."/>
            <person name="Otillar R.P."/>
            <person name="Terry A.Y."/>
            <person name="Boore J.L."/>
            <person name="Simakov O."/>
            <person name="Marletaz F."/>
            <person name="Cho S.-J."/>
            <person name="Edsinger-Gonzales E."/>
            <person name="Havlak P."/>
            <person name="Kuo D.-H."/>
            <person name="Larsson T."/>
            <person name="Lv J."/>
            <person name="Arendt D."/>
            <person name="Savage R."/>
            <person name="Osoegawa K."/>
            <person name="de Jong P."/>
            <person name="Lindberg D.R."/>
            <person name="Seaver E.C."/>
            <person name="Weisblat D.A."/>
            <person name="Putnam N.H."/>
            <person name="Grigoriev I.V."/>
            <person name="Rokhsar D.S."/>
        </authorList>
    </citation>
    <scope>NUCLEOTIDE SEQUENCE</scope>
    <source>
        <strain evidence="5">I ESC-2004</strain>
    </source>
</reference>
<dbReference type="HOGENOM" id="CLU_769959_0_0_1"/>
<keyword evidence="1" id="KW-0472">Membrane</keyword>
<dbReference type="EMBL" id="AMQN01009141">
    <property type="status" value="NOT_ANNOTATED_CDS"/>
    <property type="molecule type" value="Genomic_DNA"/>
</dbReference>
<dbReference type="EMBL" id="KB304715">
    <property type="protein sequence ID" value="ELU01750.1"/>
    <property type="molecule type" value="Genomic_DNA"/>
</dbReference>
<dbReference type="Pfam" id="PF05050">
    <property type="entry name" value="Methyltransf_21"/>
    <property type="match status" value="1"/>
</dbReference>
<evidence type="ECO:0000256" key="1">
    <source>
        <dbReference type="SAM" id="Phobius"/>
    </source>
</evidence>
<accession>R7U5V1</accession>
<dbReference type="GO" id="GO:0005794">
    <property type="term" value="C:Golgi apparatus"/>
    <property type="evidence" value="ECO:0007669"/>
    <property type="project" value="TreeGrafter"/>
</dbReference>
<organism evidence="3">
    <name type="scientific">Capitella teleta</name>
    <name type="common">Polychaete worm</name>
    <dbReference type="NCBI Taxonomy" id="283909"/>
    <lineage>
        <taxon>Eukaryota</taxon>
        <taxon>Metazoa</taxon>
        <taxon>Spiralia</taxon>
        <taxon>Lophotrochozoa</taxon>
        <taxon>Annelida</taxon>
        <taxon>Polychaeta</taxon>
        <taxon>Sedentaria</taxon>
        <taxon>Scolecida</taxon>
        <taxon>Capitellidae</taxon>
        <taxon>Capitella</taxon>
    </lineage>
</organism>
<feature type="domain" description="Methyltransferase FkbM" evidence="2">
    <location>
        <begin position="167"/>
        <end position="333"/>
    </location>
</feature>
<evidence type="ECO:0000259" key="2">
    <source>
        <dbReference type="Pfam" id="PF05050"/>
    </source>
</evidence>
<dbReference type="GO" id="GO:0031902">
    <property type="term" value="C:late endosome membrane"/>
    <property type="evidence" value="ECO:0007669"/>
    <property type="project" value="TreeGrafter"/>
</dbReference>
<gene>
    <name evidence="3" type="ORF">CAPTEDRAFT_195179</name>
</gene>
<dbReference type="Gene3D" id="3.40.50.150">
    <property type="entry name" value="Vaccinia Virus protein VP39"/>
    <property type="match status" value="1"/>
</dbReference>
<keyword evidence="1" id="KW-0812">Transmembrane</keyword>
<dbReference type="Proteomes" id="UP000014760">
    <property type="component" value="Unassembled WGS sequence"/>
</dbReference>
<protein>
    <recommendedName>
        <fullName evidence="2">Methyltransferase FkbM domain-containing protein</fullName>
    </recommendedName>
</protein>
<reference evidence="3 5" key="2">
    <citation type="journal article" date="2013" name="Nature">
        <title>Insights into bilaterian evolution from three spiralian genomes.</title>
        <authorList>
            <person name="Simakov O."/>
            <person name="Marletaz F."/>
            <person name="Cho S.J."/>
            <person name="Edsinger-Gonzales E."/>
            <person name="Havlak P."/>
            <person name="Hellsten U."/>
            <person name="Kuo D.H."/>
            <person name="Larsson T."/>
            <person name="Lv J."/>
            <person name="Arendt D."/>
            <person name="Savage R."/>
            <person name="Osoegawa K."/>
            <person name="de Jong P."/>
            <person name="Grimwood J."/>
            <person name="Chapman J.A."/>
            <person name="Shapiro H."/>
            <person name="Aerts A."/>
            <person name="Otillar R.P."/>
            <person name="Terry A.Y."/>
            <person name="Boore J.L."/>
            <person name="Grigoriev I.V."/>
            <person name="Lindberg D.R."/>
            <person name="Seaver E.C."/>
            <person name="Weisblat D.A."/>
            <person name="Putnam N.H."/>
            <person name="Rokhsar D.S."/>
        </authorList>
    </citation>
    <scope>NUCLEOTIDE SEQUENCE</scope>
    <source>
        <strain evidence="3 5">I ESC-2004</strain>
    </source>
</reference>
<proteinExistence type="predicted"/>
<dbReference type="AlphaFoldDB" id="R7U5V1"/>
<dbReference type="InterPro" id="IPR053202">
    <property type="entry name" value="EGF_Rcpt_Signaling_Reg"/>
</dbReference>
<dbReference type="SUPFAM" id="SSF53335">
    <property type="entry name" value="S-adenosyl-L-methionine-dependent methyltransferases"/>
    <property type="match status" value="1"/>
</dbReference>
<dbReference type="InterPro" id="IPR006342">
    <property type="entry name" value="FkbM_mtfrase"/>
</dbReference>
<dbReference type="OrthoDB" id="6352234at2759"/>
<reference evidence="4" key="3">
    <citation type="submission" date="2015-06" db="UniProtKB">
        <authorList>
            <consortium name="EnsemblMetazoa"/>
        </authorList>
    </citation>
    <scope>IDENTIFICATION</scope>
</reference>